<dbReference type="AlphaFoldDB" id="A0A975TYX3"/>
<sequence>MKRTSILLGAAAAFAFAPLAALADGHLARGGSGHLNIIYWQAPSTLNPYLSGGTKEVESASLVLESLARFDDTGAMVPWLAAEIPTVENGGISEDLTQITWQLQEGVLWSDGTPLTAADAVFTWQYCTDDESGCAQASYFDGVEEIVAVDDTTIQITFENPTPFPYTALVGSESPIIQAAQFADCLGARAPECTEANFGPIGTGPFVVTDFRPNDVIEFVANDNYRVPDQPHFASVTFKGGGDATAAARSVLETGEFDYAWNLQIDPTILAQMEAQGNGTVVTAFGTSVERLHLNQTNPDPALGDMRSTVEGGPHPFLTDPIVGQAMSMAIDRALLVEVGYGAGGQPTCNVLPAPEAYASTANDGCLVQDIEGANALLDEAGHIDTDGDGIREYNGIPMTVLYQTSTNAVRQDTQALVKQWWEMIGIGSELRNIDASVFFGGDPASPDTFQKFYADVEMYTNNFAGVDPQAYMANWLCSDIPGPGTQWQGANIQRWCDPEYDALVAEMAGTADLAERGRLAMAMNDMIMQSYSIIPLVHRGGVSAHANSLGGIRMSDWDSELWNIAEWHRIPE</sequence>
<dbReference type="GO" id="GO:0043190">
    <property type="term" value="C:ATP-binding cassette (ABC) transporter complex"/>
    <property type="evidence" value="ECO:0007669"/>
    <property type="project" value="InterPro"/>
</dbReference>
<evidence type="ECO:0000256" key="3">
    <source>
        <dbReference type="SAM" id="SignalP"/>
    </source>
</evidence>
<dbReference type="Pfam" id="PF00496">
    <property type="entry name" value="SBP_bac_5"/>
    <property type="match status" value="1"/>
</dbReference>
<dbReference type="EMBL" id="JAIMBW010000001">
    <property type="protein sequence ID" value="MBY4893092.1"/>
    <property type="molecule type" value="Genomic_DNA"/>
</dbReference>
<dbReference type="Gene3D" id="3.10.105.10">
    <property type="entry name" value="Dipeptide-binding Protein, Domain 3"/>
    <property type="match status" value="1"/>
</dbReference>
<dbReference type="InterPro" id="IPR030678">
    <property type="entry name" value="Peptide/Ni-bd"/>
</dbReference>
<reference evidence="5 6" key="1">
    <citation type="submission" date="2021-07" db="EMBL/GenBank/DDBJ databases">
        <title>Karlodiniumbacter phycospheric gen. nov., sp. nov., a phycosphere bacterium isolated from karlodinium veneficum.</title>
        <authorList>
            <person name="Peng Y."/>
            <person name="Jiang L."/>
            <person name="Lee J."/>
        </authorList>
    </citation>
    <scope>NUCLEOTIDE SEQUENCE</scope>
    <source>
        <strain evidence="5 6">N5</strain>
    </source>
</reference>
<dbReference type="Proteomes" id="UP000693972">
    <property type="component" value="Unassembled WGS sequence"/>
</dbReference>
<dbReference type="InterPro" id="IPR039424">
    <property type="entry name" value="SBP_5"/>
</dbReference>
<dbReference type="CDD" id="cd08513">
    <property type="entry name" value="PBP2_thermophilic_Hb8_like"/>
    <property type="match status" value="1"/>
</dbReference>
<feature type="chain" id="PRO_5038067637" evidence="3">
    <location>
        <begin position="24"/>
        <end position="573"/>
    </location>
</feature>
<keyword evidence="3" id="KW-0732">Signal</keyword>
<evidence type="ECO:0000313" key="6">
    <source>
        <dbReference type="Proteomes" id="UP000693972"/>
    </source>
</evidence>
<dbReference type="PANTHER" id="PTHR30290">
    <property type="entry name" value="PERIPLASMIC BINDING COMPONENT OF ABC TRANSPORTER"/>
    <property type="match status" value="1"/>
</dbReference>
<dbReference type="SUPFAM" id="SSF53850">
    <property type="entry name" value="Periplasmic binding protein-like II"/>
    <property type="match status" value="1"/>
</dbReference>
<evidence type="ECO:0000256" key="1">
    <source>
        <dbReference type="ARBA" id="ARBA00004418"/>
    </source>
</evidence>
<dbReference type="GO" id="GO:0015833">
    <property type="term" value="P:peptide transport"/>
    <property type="evidence" value="ECO:0007669"/>
    <property type="project" value="TreeGrafter"/>
</dbReference>
<comment type="similarity">
    <text evidence="2">Belongs to the bacterial solute-binding protein 5 family.</text>
</comment>
<evidence type="ECO:0000313" key="5">
    <source>
        <dbReference type="EMBL" id="QXL89801.1"/>
    </source>
</evidence>
<organism evidence="5">
    <name type="scientific">Gymnodinialimonas phycosphaerae</name>
    <dbReference type="NCBI Taxonomy" id="2841589"/>
    <lineage>
        <taxon>Bacteria</taxon>
        <taxon>Pseudomonadati</taxon>
        <taxon>Pseudomonadota</taxon>
        <taxon>Alphaproteobacteria</taxon>
        <taxon>Rhodobacterales</taxon>
        <taxon>Paracoccaceae</taxon>
        <taxon>Gymnodinialimonas</taxon>
    </lineage>
</organism>
<evidence type="ECO:0000259" key="4">
    <source>
        <dbReference type="Pfam" id="PF00496"/>
    </source>
</evidence>
<dbReference type="Gene3D" id="3.40.190.10">
    <property type="entry name" value="Periplasmic binding protein-like II"/>
    <property type="match status" value="1"/>
</dbReference>
<dbReference type="EMBL" id="CP078073">
    <property type="protein sequence ID" value="QXL89801.1"/>
    <property type="molecule type" value="Genomic_DNA"/>
</dbReference>
<gene>
    <name evidence="5" type="ORF">KUL25_09980</name>
</gene>
<dbReference type="GO" id="GO:0030288">
    <property type="term" value="C:outer membrane-bounded periplasmic space"/>
    <property type="evidence" value="ECO:0007669"/>
    <property type="project" value="UniProtKB-ARBA"/>
</dbReference>
<feature type="domain" description="Solute-binding protein family 5" evidence="4">
    <location>
        <begin position="76"/>
        <end position="478"/>
    </location>
</feature>
<comment type="subcellular location">
    <subcellularLocation>
        <location evidence="1">Periplasm</location>
    </subcellularLocation>
</comment>
<proteinExistence type="inferred from homology"/>
<accession>A0A975TYX3</accession>
<name>A0A975TYX3_9RHOB</name>
<dbReference type="GO" id="GO:1904680">
    <property type="term" value="F:peptide transmembrane transporter activity"/>
    <property type="evidence" value="ECO:0007669"/>
    <property type="project" value="TreeGrafter"/>
</dbReference>
<dbReference type="InterPro" id="IPR000914">
    <property type="entry name" value="SBP_5_dom"/>
</dbReference>
<evidence type="ECO:0000256" key="2">
    <source>
        <dbReference type="ARBA" id="ARBA00005695"/>
    </source>
</evidence>
<dbReference type="PIRSF" id="PIRSF002741">
    <property type="entry name" value="MppA"/>
    <property type="match status" value="1"/>
</dbReference>
<protein>
    <submittedName>
        <fullName evidence="5">Peptide ABC transporter substrate-binding protein</fullName>
    </submittedName>
</protein>
<dbReference type="RefSeq" id="WP_257892825.1">
    <property type="nucleotide sequence ID" value="NZ_JAIMBW010000001.1"/>
</dbReference>
<keyword evidence="6" id="KW-1185">Reference proteome</keyword>
<dbReference type="PANTHER" id="PTHR30290:SF65">
    <property type="entry name" value="MONOACYL PHOSPHATIDYLINOSITOL TETRAMANNOSIDE-BINDING PROTEIN LPQW-RELATED"/>
    <property type="match status" value="1"/>
</dbReference>
<feature type="signal peptide" evidence="3">
    <location>
        <begin position="1"/>
        <end position="23"/>
    </location>
</feature>